<feature type="signal peptide" evidence="2">
    <location>
        <begin position="1"/>
        <end position="26"/>
    </location>
</feature>
<evidence type="ECO:0000256" key="2">
    <source>
        <dbReference type="SAM" id="SignalP"/>
    </source>
</evidence>
<dbReference type="AlphaFoldDB" id="A0A5M8Q893"/>
<feature type="compositionally biased region" description="Basic and acidic residues" evidence="1">
    <location>
        <begin position="64"/>
        <end position="73"/>
    </location>
</feature>
<reference evidence="3 5" key="1">
    <citation type="submission" date="2019-07" db="EMBL/GenBank/DDBJ databases">
        <authorList>
            <person name="Qu J.-H."/>
        </authorList>
    </citation>
    <scope>NUCLEOTIDE SEQUENCE [LARGE SCALE GENOMIC DNA]</scope>
    <source>
        <strain evidence="3 5">MDT1-10-3</strain>
    </source>
</reference>
<name>A0A5M8Q893_9BACT</name>
<feature type="chain" id="PRO_5024320213" evidence="2">
    <location>
        <begin position="27"/>
        <end position="111"/>
    </location>
</feature>
<dbReference type="EMBL" id="JBGOGF010000007">
    <property type="protein sequence ID" value="MFA1772359.1"/>
    <property type="molecule type" value="Genomic_DNA"/>
</dbReference>
<reference evidence="4 6" key="3">
    <citation type="submission" date="2024-08" db="EMBL/GenBank/DDBJ databases">
        <authorList>
            <person name="Wei W."/>
        </authorList>
    </citation>
    <scope>NUCLEOTIDE SEQUENCE [LARGE SCALE GENOMIC DNA]</scope>
    <source>
        <strain evidence="4 6">XU2</strain>
    </source>
</reference>
<comment type="caution">
    <text evidence="3">The sequence shown here is derived from an EMBL/GenBank/DDBJ whole genome shotgun (WGS) entry which is preliminary data.</text>
</comment>
<feature type="region of interest" description="Disordered" evidence="1">
    <location>
        <begin position="63"/>
        <end position="88"/>
    </location>
</feature>
<keyword evidence="2" id="KW-0732">Signal</keyword>
<sequence length="111" mass="12465">MKHPLHTVFLCACLGLVLGVFQPASAQTAHTTPGQQKRELRHSLKEAKKLETDFNESHLNVDAYNHRKGETGRKLKKRKKKDLLPIREDGTADVKARILPKKTASGKSRKS</sequence>
<dbReference type="Proteomes" id="UP000323866">
    <property type="component" value="Unassembled WGS sequence"/>
</dbReference>
<dbReference type="RefSeq" id="WP_149100114.1">
    <property type="nucleotide sequence ID" value="NZ_BMMG01000007.1"/>
</dbReference>
<keyword evidence="6" id="KW-1185">Reference proteome</keyword>
<proteinExistence type="predicted"/>
<evidence type="ECO:0000313" key="6">
    <source>
        <dbReference type="Proteomes" id="UP001570846"/>
    </source>
</evidence>
<evidence type="ECO:0000313" key="5">
    <source>
        <dbReference type="Proteomes" id="UP000323866"/>
    </source>
</evidence>
<organism evidence="3 5">
    <name type="scientific">Rufibacter glacialis</name>
    <dbReference type="NCBI Taxonomy" id="1259555"/>
    <lineage>
        <taxon>Bacteria</taxon>
        <taxon>Pseudomonadati</taxon>
        <taxon>Bacteroidota</taxon>
        <taxon>Cytophagia</taxon>
        <taxon>Cytophagales</taxon>
        <taxon>Hymenobacteraceae</taxon>
        <taxon>Rufibacter</taxon>
    </lineage>
</organism>
<dbReference type="Proteomes" id="UP001570846">
    <property type="component" value="Unassembled WGS sequence"/>
</dbReference>
<evidence type="ECO:0000313" key="4">
    <source>
        <dbReference type="EMBL" id="MFA1772359.1"/>
    </source>
</evidence>
<dbReference type="OrthoDB" id="894118at2"/>
<protein>
    <submittedName>
        <fullName evidence="3">Uncharacterized protein</fullName>
    </submittedName>
</protein>
<reference evidence="3 5" key="2">
    <citation type="submission" date="2019-09" db="EMBL/GenBank/DDBJ databases">
        <title>A bacterium isolated from glacier soil.</title>
        <authorList>
            <person name="Liu Q."/>
        </authorList>
    </citation>
    <scope>NUCLEOTIDE SEQUENCE [LARGE SCALE GENOMIC DNA]</scope>
    <source>
        <strain evidence="3 5">MDT1-10-3</strain>
    </source>
</reference>
<accession>A0A5M8Q893</accession>
<evidence type="ECO:0000256" key="1">
    <source>
        <dbReference type="SAM" id="MobiDB-lite"/>
    </source>
</evidence>
<gene>
    <name evidence="4" type="ORF">ACD591_13745</name>
    <name evidence="3" type="ORF">FOE74_18480</name>
</gene>
<evidence type="ECO:0000313" key="3">
    <source>
        <dbReference type="EMBL" id="KAA6431086.1"/>
    </source>
</evidence>
<dbReference type="EMBL" id="VKKZ01000024">
    <property type="protein sequence ID" value="KAA6431086.1"/>
    <property type="molecule type" value="Genomic_DNA"/>
</dbReference>